<dbReference type="PATRIC" id="fig|693979.3.peg.71"/>
<sequence length="319" mass="35690">MTMKQKITVFLCAVSLMVLTSFSTLRADNADRTEWMKGVQDTALLCRLSIPGTHDSGAMTGGPFLQTQGVGISEQLAQGIRAFDIRLQEREGKLGIFHSHVFQRIYWEEDVLPVFVAFLRAHPSETLIVSLKKEGGALRDYASLLSASLRDSVYQPYFIADFRPELRLKECRGKILFLHRDSAMNNYPGAACIGWKDNCSCLLTLRDKRGREGYVLLQDEYQYQSDKEADRKIDACICNFERVSGESASLCRWGISFVSATGLPLGTPRTFAEKINKPVADYIERAGRRNYGIVFIDFVDAPGGNALVENLIGSNFAEM</sequence>
<dbReference type="HOGENOM" id="CLU_024117_3_0_10"/>
<feature type="domain" description="Phosphatidylinositol-specific phospholipase C X" evidence="7">
    <location>
        <begin position="40"/>
        <end position="180"/>
    </location>
</feature>
<dbReference type="EMBL" id="CP002352">
    <property type="protein sequence ID" value="ADV42096.1"/>
    <property type="molecule type" value="Genomic_DNA"/>
</dbReference>
<dbReference type="GO" id="GO:0008081">
    <property type="term" value="F:phosphoric diester hydrolase activity"/>
    <property type="evidence" value="ECO:0007669"/>
    <property type="project" value="InterPro"/>
</dbReference>
<dbReference type="SMART" id="SM00148">
    <property type="entry name" value="PLCXc"/>
    <property type="match status" value="1"/>
</dbReference>
<dbReference type="Pfam" id="PF00388">
    <property type="entry name" value="PI-PLC-X"/>
    <property type="match status" value="1"/>
</dbReference>
<keyword evidence="6" id="KW-0732">Signal</keyword>
<dbReference type="Gene3D" id="3.20.20.190">
    <property type="entry name" value="Phosphatidylinositol (PI) phosphodiesterase"/>
    <property type="match status" value="1"/>
</dbReference>
<proteinExistence type="predicted"/>
<dbReference type="RefSeq" id="WP_013545734.1">
    <property type="nucleotide sequence ID" value="NC_014933.1"/>
</dbReference>
<dbReference type="EC" id="4.6.1.13" evidence="2"/>
<name>E6SRT7_BACT6</name>
<accession>E6SRT7</accession>
<dbReference type="PANTHER" id="PTHR13593:SF113">
    <property type="entry name" value="SI:DKEY-266F7.9"/>
    <property type="match status" value="1"/>
</dbReference>
<reference key="1">
    <citation type="submission" date="2010-11" db="EMBL/GenBank/DDBJ databases">
        <title>The complete genome of Bacteroides helcogenes P 36-108.</title>
        <authorList>
            <consortium name="US DOE Joint Genome Institute (JGI-PGF)"/>
            <person name="Lucas S."/>
            <person name="Copeland A."/>
            <person name="Lapidus A."/>
            <person name="Bruce D."/>
            <person name="Goodwin L."/>
            <person name="Pitluck S."/>
            <person name="Kyrpides N."/>
            <person name="Mavromatis K."/>
            <person name="Ivanova N."/>
            <person name="Zeytun A."/>
            <person name="Brettin T."/>
            <person name="Detter J.C."/>
            <person name="Tapia R."/>
            <person name="Han C."/>
            <person name="Land M."/>
            <person name="Hauser L."/>
            <person name="Markowitz V."/>
            <person name="Cheng J.-F."/>
            <person name="Hugenholtz P."/>
            <person name="Woyke T."/>
            <person name="Wu D."/>
            <person name="Gronow S."/>
            <person name="Wellnitz S."/>
            <person name="Brambilla E."/>
            <person name="Klenk H.-P."/>
            <person name="Eisen J.A."/>
        </authorList>
    </citation>
    <scope>NUCLEOTIDE SEQUENCE</scope>
    <source>
        <strain>P 36-108</strain>
    </source>
</reference>
<dbReference type="SUPFAM" id="SSF51695">
    <property type="entry name" value="PLC-like phosphodiesterases"/>
    <property type="match status" value="1"/>
</dbReference>
<evidence type="ECO:0000313" key="9">
    <source>
        <dbReference type="Proteomes" id="UP000008630"/>
    </source>
</evidence>
<dbReference type="PANTHER" id="PTHR13593">
    <property type="match status" value="1"/>
</dbReference>
<protein>
    <recommendedName>
        <fullName evidence="3">1-phosphatidylinositol phosphodiesterase</fullName>
        <ecNumber evidence="2">4.6.1.13</ecNumber>
    </recommendedName>
    <alternativeName>
        <fullName evidence="4">Phosphatidylinositol diacylglycerol-lyase</fullName>
    </alternativeName>
    <alternativeName>
        <fullName evidence="5">Phosphatidylinositol-specific phospholipase C</fullName>
    </alternativeName>
</protein>
<dbReference type="PROSITE" id="PS50007">
    <property type="entry name" value="PIPLC_X_DOMAIN"/>
    <property type="match status" value="1"/>
</dbReference>
<keyword evidence="9" id="KW-1185">Reference proteome</keyword>
<evidence type="ECO:0000256" key="3">
    <source>
        <dbReference type="ARBA" id="ARBA00019758"/>
    </source>
</evidence>
<evidence type="ECO:0000256" key="5">
    <source>
        <dbReference type="ARBA" id="ARBA00030782"/>
    </source>
</evidence>
<dbReference type="InterPro" id="IPR017946">
    <property type="entry name" value="PLC-like_Pdiesterase_TIM-brl"/>
</dbReference>
<evidence type="ECO:0000256" key="6">
    <source>
        <dbReference type="SAM" id="SignalP"/>
    </source>
</evidence>
<evidence type="ECO:0000313" key="8">
    <source>
        <dbReference type="EMBL" id="ADV42096.1"/>
    </source>
</evidence>
<dbReference type="OrthoDB" id="7191982at2"/>
<dbReference type="AlphaFoldDB" id="E6SRT7"/>
<evidence type="ECO:0000256" key="2">
    <source>
        <dbReference type="ARBA" id="ARBA00012581"/>
    </source>
</evidence>
<dbReference type="Proteomes" id="UP000008630">
    <property type="component" value="Chromosome"/>
</dbReference>
<organism evidence="8 9">
    <name type="scientific">Bacteroides helcogenes (strain ATCC 35417 / DSM 20613 / JCM 6297 / CCUG 15421 / P 36-108)</name>
    <dbReference type="NCBI Taxonomy" id="693979"/>
    <lineage>
        <taxon>Bacteria</taxon>
        <taxon>Pseudomonadati</taxon>
        <taxon>Bacteroidota</taxon>
        <taxon>Bacteroidia</taxon>
        <taxon>Bacteroidales</taxon>
        <taxon>Bacteroidaceae</taxon>
        <taxon>Bacteroides</taxon>
    </lineage>
</organism>
<dbReference type="InterPro" id="IPR051057">
    <property type="entry name" value="PI-PLC_domain"/>
</dbReference>
<evidence type="ECO:0000256" key="4">
    <source>
        <dbReference type="ARBA" id="ARBA00030474"/>
    </source>
</evidence>
<evidence type="ECO:0000256" key="1">
    <source>
        <dbReference type="ARBA" id="ARBA00001316"/>
    </source>
</evidence>
<dbReference type="GO" id="GO:0006629">
    <property type="term" value="P:lipid metabolic process"/>
    <property type="evidence" value="ECO:0007669"/>
    <property type="project" value="InterPro"/>
</dbReference>
<comment type="catalytic activity">
    <reaction evidence="1">
        <text>a 1,2-diacyl-sn-glycero-3-phospho-(1D-myo-inositol) = 1D-myo-inositol 1,2-cyclic phosphate + a 1,2-diacyl-sn-glycerol</text>
        <dbReference type="Rhea" id="RHEA:17093"/>
        <dbReference type="ChEBI" id="CHEBI:17815"/>
        <dbReference type="ChEBI" id="CHEBI:57880"/>
        <dbReference type="ChEBI" id="CHEBI:58484"/>
        <dbReference type="EC" id="4.6.1.13"/>
    </reaction>
</comment>
<reference evidence="8 9" key="2">
    <citation type="journal article" date="2011" name="Stand. Genomic Sci.">
        <title>Complete genome sequence of Bacteroides helcogenes type strain (P 36-108).</title>
        <authorList>
            <person name="Pati A."/>
            <person name="Gronow S."/>
            <person name="Zeytun A."/>
            <person name="Lapidus A."/>
            <person name="Nolan M."/>
            <person name="Hammon N."/>
            <person name="Deshpande S."/>
            <person name="Cheng J.F."/>
            <person name="Tapia R."/>
            <person name="Han C."/>
            <person name="Goodwin L."/>
            <person name="Pitluck S."/>
            <person name="Liolios K."/>
            <person name="Pagani I."/>
            <person name="Ivanova N."/>
            <person name="Mavromatis K."/>
            <person name="Chen A."/>
            <person name="Palaniappan K."/>
            <person name="Land M."/>
            <person name="Hauser L."/>
            <person name="Chang Y.J."/>
            <person name="Jeffries C.D."/>
            <person name="Detter J.C."/>
            <person name="Brambilla E."/>
            <person name="Rohde M."/>
            <person name="Goker M."/>
            <person name="Woyke T."/>
            <person name="Bristow J."/>
            <person name="Eisen J.A."/>
            <person name="Markowitz V."/>
            <person name="Hugenholtz P."/>
            <person name="Kyrpides N.C."/>
            <person name="Klenk H.P."/>
            <person name="Lucas S."/>
        </authorList>
    </citation>
    <scope>NUCLEOTIDE SEQUENCE [LARGE SCALE GENOMIC DNA]</scope>
    <source>
        <strain evidence="9">ATCC 35417 / DSM 20613 / JCM 6297 / CCUG 15421 / P 36-108</strain>
    </source>
</reference>
<dbReference type="eggNOG" id="COG0823">
    <property type="taxonomic scope" value="Bacteria"/>
</dbReference>
<gene>
    <name evidence="8" type="ordered locus">Bache_0066</name>
</gene>
<feature type="signal peptide" evidence="6">
    <location>
        <begin position="1"/>
        <end position="26"/>
    </location>
</feature>
<feature type="chain" id="PRO_5003209246" description="1-phosphatidylinositol phosphodiesterase" evidence="6">
    <location>
        <begin position="27"/>
        <end position="319"/>
    </location>
</feature>
<dbReference type="KEGG" id="bhl:Bache_0066"/>
<dbReference type="InterPro" id="IPR000909">
    <property type="entry name" value="PLipase_C_PInositol-sp_X_dom"/>
</dbReference>
<dbReference type="CDD" id="cd08586">
    <property type="entry name" value="PI-PLCc_BcPLC_like"/>
    <property type="match status" value="1"/>
</dbReference>
<dbReference type="GO" id="GO:0004436">
    <property type="term" value="F:phosphatidylinositol diacylglycerol-lyase activity"/>
    <property type="evidence" value="ECO:0007669"/>
    <property type="project" value="UniProtKB-EC"/>
</dbReference>
<dbReference type="STRING" id="693979.Bache_0066"/>
<evidence type="ECO:0000259" key="7">
    <source>
        <dbReference type="SMART" id="SM00148"/>
    </source>
</evidence>